<reference evidence="1 2" key="1">
    <citation type="submission" date="2018-04" db="EMBL/GenBank/DDBJ databases">
        <title>Pedobacter chongqingensis sp. nov., isolated from a rottenly hemp rope.</title>
        <authorList>
            <person name="Cai Y."/>
        </authorList>
    </citation>
    <scope>NUCLEOTIDE SEQUENCE [LARGE SCALE GENOMIC DNA]</scope>
    <source>
        <strain evidence="1 2">FJ4-8</strain>
    </source>
</reference>
<dbReference type="InterPro" id="IPR015018">
    <property type="entry name" value="DUF1905"/>
</dbReference>
<protein>
    <recommendedName>
        <fullName evidence="3">DUF1905 domain-containing protein</fullName>
    </recommendedName>
</protein>
<dbReference type="EMBL" id="QEAS01000001">
    <property type="protein sequence ID" value="PWG82390.1"/>
    <property type="molecule type" value="Genomic_DNA"/>
</dbReference>
<dbReference type="RefSeq" id="WP_109413809.1">
    <property type="nucleotide sequence ID" value="NZ_QEAS01000001.1"/>
</dbReference>
<dbReference type="SUPFAM" id="SSF141694">
    <property type="entry name" value="AF2212/PG0164-like"/>
    <property type="match status" value="1"/>
</dbReference>
<proteinExistence type="predicted"/>
<sequence length="167" mass="18753">MEQTLLIKAKILLEKFPGKGGWTFVRLPGLSPDSKKHFGTRKVSGSIDQYELNNVSLMPMGKGQLFFPVNATIRNAIKKKEGDWVEIELYSAEPALVTTEDFMTCLKDEPEAFKKFSALSDERKEVFTEWILGAKTGEQGAERIAEAIDMILQNIPFRGNTNQKGPK</sequence>
<comment type="caution">
    <text evidence="1">The sequence shown here is derived from an EMBL/GenBank/DDBJ whole genome shotgun (WGS) entry which is preliminary data.</text>
</comment>
<dbReference type="Pfam" id="PF08922">
    <property type="entry name" value="DUF1905"/>
    <property type="match status" value="1"/>
</dbReference>
<dbReference type="AlphaFoldDB" id="A0A2U2PLW8"/>
<dbReference type="Proteomes" id="UP000245647">
    <property type="component" value="Unassembled WGS sequence"/>
</dbReference>
<dbReference type="OrthoDB" id="8246703at2"/>
<keyword evidence="2" id="KW-1185">Reference proteome</keyword>
<accession>A0A2U2PLW8</accession>
<dbReference type="Pfam" id="PF13376">
    <property type="entry name" value="OmdA"/>
    <property type="match status" value="1"/>
</dbReference>
<dbReference type="Gene3D" id="2.40.30.100">
    <property type="entry name" value="AF2212/PG0164-like"/>
    <property type="match status" value="1"/>
</dbReference>
<gene>
    <name evidence="1" type="ORF">DDR33_00520</name>
</gene>
<organism evidence="1 2">
    <name type="scientific">Pararcticibacter amylolyticus</name>
    <dbReference type="NCBI Taxonomy" id="2173175"/>
    <lineage>
        <taxon>Bacteria</taxon>
        <taxon>Pseudomonadati</taxon>
        <taxon>Bacteroidota</taxon>
        <taxon>Sphingobacteriia</taxon>
        <taxon>Sphingobacteriales</taxon>
        <taxon>Sphingobacteriaceae</taxon>
        <taxon>Pararcticibacter</taxon>
    </lineage>
</organism>
<evidence type="ECO:0000313" key="1">
    <source>
        <dbReference type="EMBL" id="PWG82390.1"/>
    </source>
</evidence>
<dbReference type="InterPro" id="IPR037079">
    <property type="entry name" value="AF2212/PG0164-like_sf"/>
</dbReference>
<evidence type="ECO:0000313" key="2">
    <source>
        <dbReference type="Proteomes" id="UP000245647"/>
    </source>
</evidence>
<evidence type="ECO:0008006" key="3">
    <source>
        <dbReference type="Google" id="ProtNLM"/>
    </source>
</evidence>
<name>A0A2U2PLW8_9SPHI</name>